<feature type="region of interest" description="Disordered" evidence="1">
    <location>
        <begin position="289"/>
        <end position="338"/>
    </location>
</feature>
<organism evidence="2 3">
    <name type="scientific">Cuscuta campestris</name>
    <dbReference type="NCBI Taxonomy" id="132261"/>
    <lineage>
        <taxon>Eukaryota</taxon>
        <taxon>Viridiplantae</taxon>
        <taxon>Streptophyta</taxon>
        <taxon>Embryophyta</taxon>
        <taxon>Tracheophyta</taxon>
        <taxon>Spermatophyta</taxon>
        <taxon>Magnoliopsida</taxon>
        <taxon>eudicotyledons</taxon>
        <taxon>Gunneridae</taxon>
        <taxon>Pentapetalae</taxon>
        <taxon>asterids</taxon>
        <taxon>lamiids</taxon>
        <taxon>Solanales</taxon>
        <taxon>Convolvulaceae</taxon>
        <taxon>Cuscuteae</taxon>
        <taxon>Cuscuta</taxon>
        <taxon>Cuscuta subgen. Grammica</taxon>
        <taxon>Cuscuta sect. Cleistogrammica</taxon>
    </lineage>
</organism>
<feature type="compositionally biased region" description="Pro residues" evidence="1">
    <location>
        <begin position="297"/>
        <end position="333"/>
    </location>
</feature>
<evidence type="ECO:0000313" key="2">
    <source>
        <dbReference type="EMBL" id="VFQ90137.1"/>
    </source>
</evidence>
<dbReference type="Proteomes" id="UP000595140">
    <property type="component" value="Unassembled WGS sequence"/>
</dbReference>
<keyword evidence="3" id="KW-1185">Reference proteome</keyword>
<reference evidence="2 3" key="1">
    <citation type="submission" date="2018-04" db="EMBL/GenBank/DDBJ databases">
        <authorList>
            <person name="Vogel A."/>
        </authorList>
    </citation>
    <scope>NUCLEOTIDE SEQUENCE [LARGE SCALE GENOMIC DNA]</scope>
</reference>
<sequence>MKPGRELHGRLGGQGTGLAEPKLGKKRIPWMENEEYIAVADSAQFELAEPTLDEEALQLLDVGSGATTSHKAEGERFSQRLVLVVGEGDRGSTIIKSMNIAGKIVETDFKQVGEEGRPVVVCVALYYPRRLPSSGVRKGLDIRDPHAKPVRLALVPPDSVPVNFPATTAGAPPATAAPATVKIPEAPVPLPESKKHTPSLAQVVSASNRIKVPTSVTEPLPDREVTVHRGMPVVRFMQSEVSQLALIDKYILVGKFSHGQPKLEPVAYEKVPYYCDYCWRQGHSLDRCKLKDSEPQNPTPNPQPKPKPYPNPLQPLKPNNPNPKPHLPKPNLPMPKDSLPIPKAQTFVLKKRALDLVCKDRNADFKKVDYARYPALKEAMRWAYLKTSMDHLR</sequence>
<feature type="region of interest" description="Disordered" evidence="1">
    <location>
        <begin position="1"/>
        <end position="20"/>
    </location>
</feature>
<dbReference type="EMBL" id="OOIL02004000">
    <property type="protein sequence ID" value="VFQ90137.1"/>
    <property type="molecule type" value="Genomic_DNA"/>
</dbReference>
<name>A0A484MNU8_9ASTE</name>
<dbReference type="AlphaFoldDB" id="A0A484MNU8"/>
<evidence type="ECO:0000313" key="3">
    <source>
        <dbReference type="Proteomes" id="UP000595140"/>
    </source>
</evidence>
<evidence type="ECO:0000256" key="1">
    <source>
        <dbReference type="SAM" id="MobiDB-lite"/>
    </source>
</evidence>
<gene>
    <name evidence="2" type="ORF">CCAM_LOCUS31913</name>
</gene>
<accession>A0A484MNU8</accession>
<proteinExistence type="predicted"/>
<protein>
    <submittedName>
        <fullName evidence="2">Uncharacterized protein</fullName>
    </submittedName>
</protein>